<accession>A0A8H5MCS6</accession>
<sequence>MYDQTIQDVLINPRTPIFSYFIYNICTSTIRSRQPRYYTMALFTPQSLYADSLYAGCISTFLFGFYTPIAARCSLVLWNRYKARNQLDWYLVLTHIAYVILVTARSITVLIHVIQPVIRGVLEPPSPWSRSSVFVNALWMVSTIISDLFISYRAYIVWGKNIYVLVVPAALVLGNFGKSSRPVLITLNFFLIQPYVAVMLLSLFQMKSAPNPMTEDNTMAYFADLALGVKRFVIVTLVTNLICTGLISFRIWNVRRKVSVVNQRVGSNDSLSGLLSLLIESAAIYTVILIIHIVAISLENFTLISIFTDIQTPIIGIVFSSIIVSVAQGSAFGNTSANFQASGERRTVAWPAGSRSNTATNTGRIPTTEISMQTVITTHRDNDVEVEGEAEEYAKDFIDLGKPVAYDRDPNMMVHFQS</sequence>
<feature type="transmembrane region" description="Helical" evidence="1">
    <location>
        <begin position="162"/>
        <end position="177"/>
    </location>
</feature>
<dbReference type="EMBL" id="JAACJN010000025">
    <property type="protein sequence ID" value="KAF5388926.1"/>
    <property type="molecule type" value="Genomic_DNA"/>
</dbReference>
<evidence type="ECO:0000313" key="2">
    <source>
        <dbReference type="EMBL" id="KAF5388926.1"/>
    </source>
</evidence>
<dbReference type="AlphaFoldDB" id="A0A8H5MCS6"/>
<organism evidence="2 3">
    <name type="scientific">Collybiopsis confluens</name>
    <dbReference type="NCBI Taxonomy" id="2823264"/>
    <lineage>
        <taxon>Eukaryota</taxon>
        <taxon>Fungi</taxon>
        <taxon>Dikarya</taxon>
        <taxon>Basidiomycota</taxon>
        <taxon>Agaricomycotina</taxon>
        <taxon>Agaricomycetes</taxon>
        <taxon>Agaricomycetidae</taxon>
        <taxon>Agaricales</taxon>
        <taxon>Marasmiineae</taxon>
        <taxon>Omphalotaceae</taxon>
        <taxon>Collybiopsis</taxon>
    </lineage>
</organism>
<name>A0A8H5MCS6_9AGAR</name>
<feature type="transmembrane region" description="Helical" evidence="1">
    <location>
        <begin position="272"/>
        <end position="298"/>
    </location>
</feature>
<dbReference type="OrthoDB" id="2751465at2759"/>
<protein>
    <submittedName>
        <fullName evidence="2">Uncharacterized protein</fullName>
    </submittedName>
</protein>
<keyword evidence="3" id="KW-1185">Reference proteome</keyword>
<gene>
    <name evidence="2" type="ORF">D9757_005132</name>
</gene>
<keyword evidence="1" id="KW-0812">Transmembrane</keyword>
<evidence type="ECO:0000313" key="3">
    <source>
        <dbReference type="Proteomes" id="UP000518752"/>
    </source>
</evidence>
<comment type="caution">
    <text evidence="2">The sequence shown here is derived from an EMBL/GenBank/DDBJ whole genome shotgun (WGS) entry which is preliminary data.</text>
</comment>
<keyword evidence="1" id="KW-1133">Transmembrane helix</keyword>
<reference evidence="2 3" key="1">
    <citation type="journal article" date="2020" name="ISME J.">
        <title>Uncovering the hidden diversity of litter-decomposition mechanisms in mushroom-forming fungi.</title>
        <authorList>
            <person name="Floudas D."/>
            <person name="Bentzer J."/>
            <person name="Ahren D."/>
            <person name="Johansson T."/>
            <person name="Persson P."/>
            <person name="Tunlid A."/>
        </authorList>
    </citation>
    <scope>NUCLEOTIDE SEQUENCE [LARGE SCALE GENOMIC DNA]</scope>
    <source>
        <strain evidence="2 3">CBS 406.79</strain>
    </source>
</reference>
<dbReference type="Proteomes" id="UP000518752">
    <property type="component" value="Unassembled WGS sequence"/>
</dbReference>
<keyword evidence="1" id="KW-0472">Membrane</keyword>
<proteinExistence type="predicted"/>
<feature type="transmembrane region" description="Helical" evidence="1">
    <location>
        <begin position="90"/>
        <end position="113"/>
    </location>
</feature>
<feature type="transmembrane region" description="Helical" evidence="1">
    <location>
        <begin position="310"/>
        <end position="332"/>
    </location>
</feature>
<feature type="transmembrane region" description="Helical" evidence="1">
    <location>
        <begin position="53"/>
        <end position="78"/>
    </location>
</feature>
<evidence type="ECO:0000256" key="1">
    <source>
        <dbReference type="SAM" id="Phobius"/>
    </source>
</evidence>
<feature type="transmembrane region" description="Helical" evidence="1">
    <location>
        <begin position="232"/>
        <end position="252"/>
    </location>
</feature>
<feature type="transmembrane region" description="Helical" evidence="1">
    <location>
        <begin position="183"/>
        <end position="204"/>
    </location>
</feature>